<evidence type="ECO:0000313" key="2">
    <source>
        <dbReference type="EMBL" id="OQB73863.1"/>
    </source>
</evidence>
<dbReference type="EMBL" id="MWDQ01000060">
    <property type="protein sequence ID" value="OQB73863.1"/>
    <property type="molecule type" value="Genomic_DNA"/>
</dbReference>
<dbReference type="AlphaFoldDB" id="A0A1V6CAF3"/>
<sequence>MMRKRLANTFVFLFFFILVIPCWCQEKIVIISPHWEGVKIEIGRIFQDYYRKVKNTDIKIEWLDQGGSSDDLKYVESLFQKNPETTGIDIFFGGGLDPYLLLKEKGYLMPFKVNEKIIKEIPAQCGGIPNYDKDYTWYGIVLSSFGILCNKKVLEFIKAPIPEKWSDLAKPEYYGWVGTSDPRHSGSMHMMFEIILQANGWKKGWDTILGILANTTSIPTSASQAAKDTAIGQTAVSLSIDSYALAQIEVNGPENMCFILPEGQTVINPDCAGILKGAPNLKNAQMFIEFLLSDQCQKLLMYPKNSPGGPKKYSLNRLSIKPRVYENCSEITVNPYKKEMDFSFDFKLASRRWSLLNDLVGVFSIDCAGLARKAYKRVIEDPSRKDIFFMIPVKENEQDFLIENWKDPVFRNKHLNKYLNFSTQKYKLCIMHGSKKK</sequence>
<keyword evidence="1" id="KW-0732">Signal</keyword>
<dbReference type="PANTHER" id="PTHR30006:SF24">
    <property type="entry name" value="SLL0237 PROTEIN"/>
    <property type="match status" value="1"/>
</dbReference>
<accession>A0A1V6CAF3</accession>
<dbReference type="PANTHER" id="PTHR30006">
    <property type="entry name" value="THIAMINE-BINDING PERIPLASMIC PROTEIN-RELATED"/>
    <property type="match status" value="1"/>
</dbReference>
<dbReference type="Proteomes" id="UP000485562">
    <property type="component" value="Unassembled WGS sequence"/>
</dbReference>
<organism evidence="2">
    <name type="scientific">candidate division TA06 bacterium ADurb.Bin131</name>
    <dbReference type="NCBI Taxonomy" id="1852827"/>
    <lineage>
        <taxon>Bacteria</taxon>
        <taxon>Bacteria division TA06</taxon>
    </lineage>
</organism>
<reference evidence="2" key="1">
    <citation type="submission" date="2017-02" db="EMBL/GenBank/DDBJ databases">
        <title>Delving into the versatile metabolic prowess of the omnipresent phylum Bacteroidetes.</title>
        <authorList>
            <person name="Nobu M.K."/>
            <person name="Mei R."/>
            <person name="Narihiro T."/>
            <person name="Kuroda K."/>
            <person name="Liu W.-T."/>
        </authorList>
    </citation>
    <scope>NUCLEOTIDE SEQUENCE</scope>
    <source>
        <strain evidence="2">ADurb.Bin131</strain>
    </source>
</reference>
<name>A0A1V6CAF3_UNCT6</name>
<dbReference type="Gene3D" id="3.40.190.10">
    <property type="entry name" value="Periplasmic binding protein-like II"/>
    <property type="match status" value="2"/>
</dbReference>
<gene>
    <name evidence="2" type="primary">pgtC</name>
    <name evidence="2" type="ORF">BWX89_00758</name>
</gene>
<comment type="caution">
    <text evidence="2">The sequence shown here is derived from an EMBL/GenBank/DDBJ whole genome shotgun (WGS) entry which is preliminary data.</text>
</comment>
<evidence type="ECO:0000256" key="1">
    <source>
        <dbReference type="ARBA" id="ARBA00022729"/>
    </source>
</evidence>
<dbReference type="SUPFAM" id="SSF53850">
    <property type="entry name" value="Periplasmic binding protein-like II"/>
    <property type="match status" value="1"/>
</dbReference>
<proteinExistence type="predicted"/>
<dbReference type="Pfam" id="PF13343">
    <property type="entry name" value="SBP_bac_6"/>
    <property type="match status" value="1"/>
</dbReference>
<protein>
    <submittedName>
        <fullName evidence="2">Phosphoglycerate transport regulatory protein PgtC</fullName>
    </submittedName>
</protein>